<feature type="compositionally biased region" description="Basic and acidic residues" evidence="1">
    <location>
        <begin position="372"/>
        <end position="381"/>
    </location>
</feature>
<reference evidence="3" key="1">
    <citation type="submission" date="2015-07" db="EMBL/GenBank/DDBJ databases">
        <title>Adaptation to a free-living lifestyle via gene acquisitions in the diplomonad Trepomonas sp. PC1.</title>
        <authorList>
            <person name="Xu F."/>
            <person name="Jerlstrom-Hultqvist J."/>
            <person name="Kolisko M."/>
            <person name="Simpson A.G.B."/>
            <person name="Roger A.J."/>
            <person name="Svard S.G."/>
            <person name="Andersson J.O."/>
        </authorList>
    </citation>
    <scope>NUCLEOTIDE SEQUENCE</scope>
    <source>
        <strain evidence="3">PC1</strain>
    </source>
</reference>
<organism evidence="3">
    <name type="scientific">Trepomonas sp. PC1</name>
    <dbReference type="NCBI Taxonomy" id="1076344"/>
    <lineage>
        <taxon>Eukaryota</taxon>
        <taxon>Metamonada</taxon>
        <taxon>Diplomonadida</taxon>
        <taxon>Hexamitidae</taxon>
        <taxon>Hexamitinae</taxon>
        <taxon>Trepomonas</taxon>
    </lineage>
</organism>
<dbReference type="SUPFAM" id="SSF49493">
    <property type="entry name" value="HSP40/DnaJ peptide-binding domain"/>
    <property type="match status" value="2"/>
</dbReference>
<dbReference type="InterPro" id="IPR002939">
    <property type="entry name" value="DnaJ_C"/>
</dbReference>
<dbReference type="GO" id="GO:0030544">
    <property type="term" value="F:Hsp70 protein binding"/>
    <property type="evidence" value="ECO:0007669"/>
    <property type="project" value="InterPro"/>
</dbReference>
<dbReference type="InterPro" id="IPR001623">
    <property type="entry name" value="DnaJ_domain"/>
</dbReference>
<dbReference type="Pfam" id="PF01556">
    <property type="entry name" value="DnaJ_C"/>
    <property type="match status" value="1"/>
</dbReference>
<accession>A0A146K7B9</accession>
<dbReference type="GO" id="GO:0051082">
    <property type="term" value="F:unfolded protein binding"/>
    <property type="evidence" value="ECO:0007669"/>
    <property type="project" value="InterPro"/>
</dbReference>
<dbReference type="EMBL" id="GDID01004089">
    <property type="protein sequence ID" value="JAP92517.1"/>
    <property type="molecule type" value="Transcribed_RNA"/>
</dbReference>
<dbReference type="SUPFAM" id="SSF46565">
    <property type="entry name" value="Chaperone J-domain"/>
    <property type="match status" value="1"/>
</dbReference>
<evidence type="ECO:0000313" key="3">
    <source>
        <dbReference type="EMBL" id="JAP92517.1"/>
    </source>
</evidence>
<dbReference type="PROSITE" id="PS50076">
    <property type="entry name" value="DNAJ_2"/>
    <property type="match status" value="1"/>
</dbReference>
<dbReference type="SUPFAM" id="SSF57938">
    <property type="entry name" value="DnaJ/Hsp40 cysteine-rich domain"/>
    <property type="match status" value="1"/>
</dbReference>
<evidence type="ECO:0000259" key="2">
    <source>
        <dbReference type="PROSITE" id="PS50076"/>
    </source>
</evidence>
<dbReference type="Gene3D" id="2.10.230.10">
    <property type="entry name" value="Heat shock protein DnaJ, cysteine-rich domain"/>
    <property type="match status" value="1"/>
</dbReference>
<evidence type="ECO:0000256" key="1">
    <source>
        <dbReference type="SAM" id="MobiDB-lite"/>
    </source>
</evidence>
<name>A0A146K7B9_9EUKA</name>
<protein>
    <submittedName>
        <fullName evidence="3">Chaperone protein DnaJ</fullName>
    </submittedName>
</protein>
<dbReference type="Gene3D" id="2.60.260.20">
    <property type="entry name" value="Urease metallochaperone UreE, N-terminal domain"/>
    <property type="match status" value="2"/>
</dbReference>
<feature type="compositionally biased region" description="Polar residues" evidence="1">
    <location>
        <begin position="382"/>
        <end position="394"/>
    </location>
</feature>
<dbReference type="InterPro" id="IPR044713">
    <property type="entry name" value="DNJA1/2-like"/>
</dbReference>
<proteinExistence type="predicted"/>
<gene>
    <name evidence="3" type="ORF">TPC1_15511</name>
</gene>
<feature type="domain" description="J" evidence="2">
    <location>
        <begin position="5"/>
        <end position="62"/>
    </location>
</feature>
<dbReference type="InterPro" id="IPR036410">
    <property type="entry name" value="HSP_DnaJ_Cys-rich_dom_sf"/>
</dbReference>
<sequence>QTQNLLYKVLGCDQNSCQQDILASYLKILNDPTLDPQMKDIVILSYEVLSDAKMRAYYDKFGFQNPNLYDPMLLEFAYEVFLLYEEKEQQRSKIPPIIVDLHVSLEQIFNQQARNVMFFCDQPCSKCDGQGYLQQTTQVACDYCQQFGQVRVPKQQFQVDQFGNQYSTWIEDTVTCPKCNANKFLIQNQNFACHCCHQTGVQRMQKSIQIFINQSGFENYIQRVEQEGNYHPGLGTGDLILVYKIVSHPVFDKQFCDLVANIKLSFIEAVCGASFQLQLLDGQKLTVFTQKCIKNGDVMGIPGKGMYAGKNKRGNIIIKFSVGEMQLDKETIEKWAQIKGIQQKQLKVDYDKVFVLEEADISKRTINQKEEGQKEYADYDTKPNSQTFQNKRFQ</sequence>
<dbReference type="PANTHER" id="PTHR43888">
    <property type="entry name" value="DNAJ-LIKE-2, ISOFORM A-RELATED"/>
    <property type="match status" value="1"/>
</dbReference>
<dbReference type="InterPro" id="IPR036869">
    <property type="entry name" value="J_dom_sf"/>
</dbReference>
<dbReference type="AlphaFoldDB" id="A0A146K7B9"/>
<feature type="non-terminal residue" evidence="3">
    <location>
        <position position="1"/>
    </location>
</feature>
<dbReference type="InterPro" id="IPR008971">
    <property type="entry name" value="HSP40/DnaJ_pept-bd"/>
</dbReference>
<dbReference type="GO" id="GO:0006457">
    <property type="term" value="P:protein folding"/>
    <property type="evidence" value="ECO:0007669"/>
    <property type="project" value="InterPro"/>
</dbReference>
<feature type="region of interest" description="Disordered" evidence="1">
    <location>
        <begin position="372"/>
        <end position="394"/>
    </location>
</feature>